<accession>A0A8T3BDC8</accession>
<comment type="caution">
    <text evidence="1">The sequence shown here is derived from an EMBL/GenBank/DDBJ whole genome shotgun (WGS) entry which is preliminary data.</text>
</comment>
<dbReference type="EMBL" id="JAGYWB010000009">
    <property type="protein sequence ID" value="KAI0510270.1"/>
    <property type="molecule type" value="Genomic_DNA"/>
</dbReference>
<keyword evidence="2" id="KW-1185">Reference proteome</keyword>
<dbReference type="AlphaFoldDB" id="A0A8T3BDC8"/>
<evidence type="ECO:0000313" key="1">
    <source>
        <dbReference type="EMBL" id="KAI0510270.1"/>
    </source>
</evidence>
<name>A0A8T3BDC8_DENNO</name>
<gene>
    <name evidence="1" type="ORF">KFK09_010871</name>
</gene>
<proteinExistence type="predicted"/>
<organism evidence="1 2">
    <name type="scientific">Dendrobium nobile</name>
    <name type="common">Orchid</name>
    <dbReference type="NCBI Taxonomy" id="94219"/>
    <lineage>
        <taxon>Eukaryota</taxon>
        <taxon>Viridiplantae</taxon>
        <taxon>Streptophyta</taxon>
        <taxon>Embryophyta</taxon>
        <taxon>Tracheophyta</taxon>
        <taxon>Spermatophyta</taxon>
        <taxon>Magnoliopsida</taxon>
        <taxon>Liliopsida</taxon>
        <taxon>Asparagales</taxon>
        <taxon>Orchidaceae</taxon>
        <taxon>Epidendroideae</taxon>
        <taxon>Malaxideae</taxon>
        <taxon>Dendrobiinae</taxon>
        <taxon>Dendrobium</taxon>
    </lineage>
</organism>
<evidence type="ECO:0000313" key="2">
    <source>
        <dbReference type="Proteomes" id="UP000829196"/>
    </source>
</evidence>
<reference evidence="1" key="1">
    <citation type="journal article" date="2022" name="Front. Genet.">
        <title>Chromosome-Scale Assembly of the Dendrobium nobile Genome Provides Insights Into the Molecular Mechanism of the Biosynthesis of the Medicinal Active Ingredient of Dendrobium.</title>
        <authorList>
            <person name="Xu Q."/>
            <person name="Niu S.-C."/>
            <person name="Li K.-L."/>
            <person name="Zheng P.-J."/>
            <person name="Zhang X.-J."/>
            <person name="Jia Y."/>
            <person name="Liu Y."/>
            <person name="Niu Y.-X."/>
            <person name="Yu L.-H."/>
            <person name="Chen D.-F."/>
            <person name="Zhang G.-Q."/>
        </authorList>
    </citation>
    <scope>NUCLEOTIDE SEQUENCE</scope>
    <source>
        <tissue evidence="1">Leaf</tissue>
    </source>
</reference>
<dbReference type="Proteomes" id="UP000829196">
    <property type="component" value="Unassembled WGS sequence"/>
</dbReference>
<protein>
    <submittedName>
        <fullName evidence="1">Uncharacterized protein</fullName>
    </submittedName>
</protein>
<sequence length="101" mass="12073">MRCGGSTPLRLEVFFSPVFPGFELGRLNHLLLFLNLYDQIDDIMKCPIRLKLNYMCNCRLETIHESCYRILGRFVKIAFQRKLLKFFHIFFYGKLMLMKTV</sequence>